<dbReference type="Proteomes" id="UP000809349">
    <property type="component" value="Unassembled WGS sequence"/>
</dbReference>
<evidence type="ECO:0000313" key="2">
    <source>
        <dbReference type="Proteomes" id="UP000809349"/>
    </source>
</evidence>
<proteinExistence type="predicted"/>
<reference evidence="1 2" key="2">
    <citation type="submission" date="2021-08" db="EMBL/GenBank/DDBJ databases">
        <title>Massilia sp. R798.</title>
        <authorList>
            <person name="Baek J.H."/>
            <person name="Jung H.S."/>
            <person name="Kim K.R."/>
            <person name="Jeon C.O."/>
        </authorList>
    </citation>
    <scope>NUCLEOTIDE SEQUENCE [LARGE SCALE GENOMIC DNA]</scope>
    <source>
        <strain evidence="1 2">R798</strain>
    </source>
</reference>
<name>A0ABS7STB3_9BURK</name>
<sequence>MSKSARYEWRDQQASLTDRLKGFLQNPGSDQMEAMVQEMRAYADAARSGSIDIPTRSTIYN</sequence>
<comment type="caution">
    <text evidence="1">The sequence shown here is derived from an EMBL/GenBank/DDBJ whole genome shotgun (WGS) entry which is preliminary data.</text>
</comment>
<dbReference type="RefSeq" id="WP_223469651.1">
    <property type="nucleotide sequence ID" value="NZ_JAFBIL020000007.1"/>
</dbReference>
<gene>
    <name evidence="1" type="ORF">I4X03_018075</name>
</gene>
<organism evidence="1 2">
    <name type="scientific">Massilia soli</name>
    <dbReference type="NCBI Taxonomy" id="2792854"/>
    <lineage>
        <taxon>Bacteria</taxon>
        <taxon>Pseudomonadati</taxon>
        <taxon>Pseudomonadota</taxon>
        <taxon>Betaproteobacteria</taxon>
        <taxon>Burkholderiales</taxon>
        <taxon>Oxalobacteraceae</taxon>
        <taxon>Telluria group</taxon>
        <taxon>Massilia</taxon>
    </lineage>
</organism>
<dbReference type="EMBL" id="JAFBIL020000007">
    <property type="protein sequence ID" value="MBZ2209181.1"/>
    <property type="molecule type" value="Genomic_DNA"/>
</dbReference>
<accession>A0ABS7STB3</accession>
<reference evidence="1 2" key="1">
    <citation type="submission" date="2021-01" db="EMBL/GenBank/DDBJ databases">
        <authorList>
            <person name="Ruan W."/>
            <person name="Khan S.A."/>
            <person name="Jeon C.O."/>
        </authorList>
    </citation>
    <scope>NUCLEOTIDE SEQUENCE [LARGE SCALE GENOMIC DNA]</scope>
    <source>
        <strain evidence="1 2">R798</strain>
    </source>
</reference>
<keyword evidence="2" id="KW-1185">Reference proteome</keyword>
<evidence type="ECO:0000313" key="1">
    <source>
        <dbReference type="EMBL" id="MBZ2209181.1"/>
    </source>
</evidence>
<protein>
    <submittedName>
        <fullName evidence="1">Uncharacterized protein</fullName>
    </submittedName>
</protein>